<protein>
    <submittedName>
        <fullName evidence="5">DUF1793-domain-containing protein</fullName>
    </submittedName>
</protein>
<feature type="compositionally biased region" description="Gly residues" evidence="1">
    <location>
        <begin position="736"/>
        <end position="748"/>
    </location>
</feature>
<feature type="domain" description="Glutaminase A N-terminal" evidence="4">
    <location>
        <begin position="106"/>
        <end position="337"/>
    </location>
</feature>
<feature type="region of interest" description="Disordered" evidence="1">
    <location>
        <begin position="725"/>
        <end position="758"/>
    </location>
</feature>
<dbReference type="Proteomes" id="UP000218811">
    <property type="component" value="Unassembled WGS sequence"/>
</dbReference>
<sequence length="783" mass="84192">MQGLSALLLLAAAIPTSNAAVTWTATPFNPAAVPLAVRSPYLSAWLPQGSGAALNAGWPNFWTGTILGWAGFINVDGTSYNFLGVPSVPSTTFTKAVQTDLTITSTQSTFSMTAGPVDLTVQFLSPIEPGDLVNLSLPFSYVALTAVPNDGKSHSVQLYTDISGEWLSADDSMTINWTTTTTGNVITHISQLENQTLFGDINNRMQQGASYYSVLNTPGTTYQVGQDIVVRAQFINHSTLTNTSDTNFRGISDDWPVFAFAHDLGNISSLSEPVVISIGFARDPAVEYITAGGAVQHRSSYFWSRYATIDDAIATFLGDYSNAVMRAKAFDTKVLTDSSQSSMPINYHSIVLLSIRQAFGGIEITISKDSNGSYNTSDVTAFLKEISSSGYISTVDNIFSAWPLFLYTNPLIGKALLLPLLEYQAAGLYSNKWACHDLGPQYPKATGYPNGNDTDMPVEESGNMLIMTLSYTQWSNDTSLIHSYYNLLNQWAQYLQANTLAPSLQLDSDAIAGPLANQTNLAIKGIIGIKAMSEMSFTNGDNTAGSSYNTTAYQYVEKWQSLAMAPGGLHLTLAYGNDSSWGLTYNMYADKLLNTNIIPESVYNLQTSWYKEKSGDLQWGIPLDTRHSYTFTGLLRSRRTLQLEANRHTAGWEIWTAATVTDTSLQTAMVNMVNTYASGQQNNEPFGDWYDTTDGDTECSSSVCFKARPVVGAHLALLTLSPSNISTGPSSNTSGPGSGGNNGSGGGNSTTPASKSSSASPIQAARWLLGFTAATCFAALSSA</sequence>
<accession>A0A2H3JQN9</accession>
<evidence type="ECO:0000259" key="4">
    <source>
        <dbReference type="Pfam" id="PF17168"/>
    </source>
</evidence>
<gene>
    <name evidence="5" type="ORF">WOLCODRAFT_143399</name>
</gene>
<feature type="chain" id="PRO_5013615082" evidence="2">
    <location>
        <begin position="20"/>
        <end position="783"/>
    </location>
</feature>
<dbReference type="InterPro" id="IPR052743">
    <property type="entry name" value="Glutaminase_GtaA"/>
</dbReference>
<organism evidence="5 6">
    <name type="scientific">Wolfiporia cocos (strain MD-104)</name>
    <name type="common">Brown rot fungus</name>
    <dbReference type="NCBI Taxonomy" id="742152"/>
    <lineage>
        <taxon>Eukaryota</taxon>
        <taxon>Fungi</taxon>
        <taxon>Dikarya</taxon>
        <taxon>Basidiomycota</taxon>
        <taxon>Agaricomycotina</taxon>
        <taxon>Agaricomycetes</taxon>
        <taxon>Polyporales</taxon>
        <taxon>Phaeolaceae</taxon>
        <taxon>Wolfiporia</taxon>
    </lineage>
</organism>
<proteinExistence type="predicted"/>
<keyword evidence="2" id="KW-0732">Signal</keyword>
<keyword evidence="6" id="KW-1185">Reference proteome</keyword>
<reference evidence="5 6" key="1">
    <citation type="journal article" date="2012" name="Science">
        <title>The Paleozoic origin of enzymatic lignin decomposition reconstructed from 31 fungal genomes.</title>
        <authorList>
            <person name="Floudas D."/>
            <person name="Binder M."/>
            <person name="Riley R."/>
            <person name="Barry K."/>
            <person name="Blanchette R.A."/>
            <person name="Henrissat B."/>
            <person name="Martinez A.T."/>
            <person name="Otillar R."/>
            <person name="Spatafora J.W."/>
            <person name="Yadav J.S."/>
            <person name="Aerts A."/>
            <person name="Benoit I."/>
            <person name="Boyd A."/>
            <person name="Carlson A."/>
            <person name="Copeland A."/>
            <person name="Coutinho P.M."/>
            <person name="de Vries R.P."/>
            <person name="Ferreira P."/>
            <person name="Findley K."/>
            <person name="Foster B."/>
            <person name="Gaskell J."/>
            <person name="Glotzer D."/>
            <person name="Gorecki P."/>
            <person name="Heitman J."/>
            <person name="Hesse C."/>
            <person name="Hori C."/>
            <person name="Igarashi K."/>
            <person name="Jurgens J.A."/>
            <person name="Kallen N."/>
            <person name="Kersten P."/>
            <person name="Kohler A."/>
            <person name="Kuees U."/>
            <person name="Kumar T.K.A."/>
            <person name="Kuo A."/>
            <person name="LaButti K."/>
            <person name="Larrondo L.F."/>
            <person name="Lindquist E."/>
            <person name="Ling A."/>
            <person name="Lombard V."/>
            <person name="Lucas S."/>
            <person name="Lundell T."/>
            <person name="Martin R."/>
            <person name="McLaughlin D.J."/>
            <person name="Morgenstern I."/>
            <person name="Morin E."/>
            <person name="Murat C."/>
            <person name="Nagy L.G."/>
            <person name="Nolan M."/>
            <person name="Ohm R.A."/>
            <person name="Patyshakuliyeva A."/>
            <person name="Rokas A."/>
            <person name="Ruiz-Duenas F.J."/>
            <person name="Sabat G."/>
            <person name="Salamov A."/>
            <person name="Samejima M."/>
            <person name="Schmutz J."/>
            <person name="Slot J.C."/>
            <person name="St John F."/>
            <person name="Stenlid J."/>
            <person name="Sun H."/>
            <person name="Sun S."/>
            <person name="Syed K."/>
            <person name="Tsang A."/>
            <person name="Wiebenga A."/>
            <person name="Young D."/>
            <person name="Pisabarro A."/>
            <person name="Eastwood D.C."/>
            <person name="Martin F."/>
            <person name="Cullen D."/>
            <person name="Grigoriev I.V."/>
            <person name="Hibbett D.S."/>
        </authorList>
    </citation>
    <scope>NUCLEOTIDE SEQUENCE [LARGE SCALE GENOMIC DNA]</scope>
    <source>
        <strain evidence="5 6">MD-104</strain>
    </source>
</reference>
<dbReference type="Pfam" id="PF16335">
    <property type="entry name" value="GtaA_6_Hairpin"/>
    <property type="match status" value="1"/>
</dbReference>
<feature type="signal peptide" evidence="2">
    <location>
        <begin position="1"/>
        <end position="19"/>
    </location>
</feature>
<evidence type="ECO:0000313" key="5">
    <source>
        <dbReference type="EMBL" id="PCH41119.1"/>
    </source>
</evidence>
<evidence type="ECO:0000256" key="2">
    <source>
        <dbReference type="SAM" id="SignalP"/>
    </source>
</evidence>
<dbReference type="InterPro" id="IPR032514">
    <property type="entry name" value="GtaA_central"/>
</dbReference>
<feature type="compositionally biased region" description="Low complexity" evidence="1">
    <location>
        <begin position="749"/>
        <end position="758"/>
    </location>
</feature>
<dbReference type="OrthoDB" id="3918848at2759"/>
<dbReference type="PANTHER" id="PTHR31987:SF1">
    <property type="entry name" value="GLUTAMINASE A"/>
    <property type="match status" value="1"/>
</dbReference>
<dbReference type="STRING" id="742152.A0A2H3JQN9"/>
<dbReference type="OMA" id="GWEIWTA"/>
<dbReference type="AlphaFoldDB" id="A0A2H3JQN9"/>
<dbReference type="EMBL" id="KB468113">
    <property type="protein sequence ID" value="PCH41119.1"/>
    <property type="molecule type" value="Genomic_DNA"/>
</dbReference>
<dbReference type="PANTHER" id="PTHR31987">
    <property type="entry name" value="GLUTAMINASE A-RELATED"/>
    <property type="match status" value="1"/>
</dbReference>
<evidence type="ECO:0000259" key="3">
    <source>
        <dbReference type="Pfam" id="PF16335"/>
    </source>
</evidence>
<evidence type="ECO:0000256" key="1">
    <source>
        <dbReference type="SAM" id="MobiDB-lite"/>
    </source>
</evidence>
<feature type="domain" description="Glutaminase A central" evidence="3">
    <location>
        <begin position="346"/>
        <end position="718"/>
    </location>
</feature>
<name>A0A2H3JQN9_WOLCO</name>
<dbReference type="InterPro" id="IPR033433">
    <property type="entry name" value="GtaA_N"/>
</dbReference>
<feature type="compositionally biased region" description="Low complexity" evidence="1">
    <location>
        <begin position="725"/>
        <end position="735"/>
    </location>
</feature>
<dbReference type="Pfam" id="PF17168">
    <property type="entry name" value="DUF5127"/>
    <property type="match status" value="1"/>
</dbReference>
<evidence type="ECO:0000313" key="6">
    <source>
        <dbReference type="Proteomes" id="UP000218811"/>
    </source>
</evidence>